<keyword evidence="1" id="KW-1133">Transmembrane helix</keyword>
<accession>A0A0K2V576</accession>
<evidence type="ECO:0000313" key="2">
    <source>
        <dbReference type="EMBL" id="CDW45111.1"/>
    </source>
</evidence>
<dbReference type="AlphaFoldDB" id="A0A0K2V576"/>
<dbReference type="EMBL" id="HACA01027750">
    <property type="protein sequence ID" value="CDW45111.1"/>
    <property type="molecule type" value="Transcribed_RNA"/>
</dbReference>
<protein>
    <submittedName>
        <fullName evidence="2">Uncharacterized protein</fullName>
    </submittedName>
</protein>
<name>A0A0K2V576_LEPSM</name>
<reference evidence="2" key="1">
    <citation type="submission" date="2014-05" db="EMBL/GenBank/DDBJ databases">
        <authorList>
            <person name="Chronopoulou M."/>
        </authorList>
    </citation>
    <scope>NUCLEOTIDE SEQUENCE</scope>
    <source>
        <tissue evidence="2">Whole organism</tissue>
    </source>
</reference>
<feature type="transmembrane region" description="Helical" evidence="1">
    <location>
        <begin position="27"/>
        <end position="45"/>
    </location>
</feature>
<proteinExistence type="predicted"/>
<keyword evidence="1" id="KW-0812">Transmembrane</keyword>
<keyword evidence="1" id="KW-0472">Membrane</keyword>
<evidence type="ECO:0000256" key="1">
    <source>
        <dbReference type="SAM" id="Phobius"/>
    </source>
</evidence>
<organism evidence="2">
    <name type="scientific">Lepeophtheirus salmonis</name>
    <name type="common">Salmon louse</name>
    <name type="synonym">Caligus salmonis</name>
    <dbReference type="NCBI Taxonomy" id="72036"/>
    <lineage>
        <taxon>Eukaryota</taxon>
        <taxon>Metazoa</taxon>
        <taxon>Ecdysozoa</taxon>
        <taxon>Arthropoda</taxon>
        <taxon>Crustacea</taxon>
        <taxon>Multicrustacea</taxon>
        <taxon>Hexanauplia</taxon>
        <taxon>Copepoda</taxon>
        <taxon>Siphonostomatoida</taxon>
        <taxon>Caligidae</taxon>
        <taxon>Lepeophtheirus</taxon>
    </lineage>
</organism>
<sequence>MDVDHLPISNERKMETNIPNLISSSNYKLITIMAIFSSLHFTMWIF</sequence>